<dbReference type="EMBL" id="JAATJH010000011">
    <property type="protein sequence ID" value="NJC28335.1"/>
    <property type="molecule type" value="Genomic_DNA"/>
</dbReference>
<dbReference type="InterPro" id="IPR001650">
    <property type="entry name" value="Helicase_C-like"/>
</dbReference>
<keyword evidence="5" id="KW-0378">Hydrolase</keyword>
<dbReference type="PANTHER" id="PTHR47962:SF5">
    <property type="entry name" value="ATP-DEPENDENT HELICASE LHR-RELATED"/>
    <property type="match status" value="1"/>
</dbReference>
<dbReference type="InterPro" id="IPR027417">
    <property type="entry name" value="P-loop_NTPase"/>
</dbReference>
<evidence type="ECO:0000313" key="5">
    <source>
        <dbReference type="EMBL" id="NJC28335.1"/>
    </source>
</evidence>
<organism evidence="5 6">
    <name type="scientific">Neolewinella antarctica</name>
    <dbReference type="NCBI Taxonomy" id="442734"/>
    <lineage>
        <taxon>Bacteria</taxon>
        <taxon>Pseudomonadati</taxon>
        <taxon>Bacteroidota</taxon>
        <taxon>Saprospiria</taxon>
        <taxon>Saprospirales</taxon>
        <taxon>Lewinellaceae</taxon>
        <taxon>Neolewinella</taxon>
    </lineage>
</organism>
<accession>A0ABX0XGA3</accession>
<feature type="domain" description="Helicase C-terminal" evidence="4">
    <location>
        <begin position="279"/>
        <end position="431"/>
    </location>
</feature>
<comment type="caution">
    <text evidence="5">The sequence shown here is derived from an EMBL/GenBank/DDBJ whole genome shotgun (WGS) entry which is preliminary data.</text>
</comment>
<sequence>MQNPGERSPYDQLSNGAKKWIYQQGWSELRSLQAEAIPAILSERNETSATHQDVIITAATAGGKTEAAFLPIFSHLELSINDAVGKGSFQVLCISPLKALINDQYVRLKSMGESCKVAVHRRHGDVSATEKSKAFKKPGGVFLTTPESLEALFVRRSQDVTTWFANLDYIVVDELHVFIGSERGRQLQSLLHRVELATRRRPCRIALSATLGDMLEAGRFLRPGRQRDARVINDAAESSRLLIQVKGYEIKPPETTTGTTDSADDVNPEDENTTALDVIADDLFRHLNGRTNLAFANSRSRVEALASKLRERCEEKGIPPQFFPHHGNLSKNLRETLEARLKSDQITTAVCTSTLELGIDIGAVHTVAQITPPHGVASLRQRLGRSGRRDEEDAILRMYVPESDLNPKSPLSHRLRLDLVQSIAIVELLLRNWYEPERAGALHLSTLVQQIISVIVQHGGAHAKDLYSALCSQGPFEAVSPVIFSRVLKSLGTKSVIQQSSDGLLLLGREGEKISSHYTFYAAFETDREFTILHRGKKLGSIPINKVLTTKDTIVFAGKNWRVTGVDADRAAILVEPSRGGHPITFGGGIGQLHTGVVKQMQLVLSSKTAYSYLDSKATDLLKQGRTAYEEIGFAESWIHEMEGGIVLSPWLGDAATETLCLLIRQFGLDATLEGRFVLISGSSNNGPGRFLGCSGRT</sequence>
<evidence type="ECO:0000256" key="2">
    <source>
        <dbReference type="ARBA" id="ARBA00022840"/>
    </source>
</evidence>
<dbReference type="CDD" id="cd18796">
    <property type="entry name" value="SF2_C_LHR"/>
    <property type="match status" value="1"/>
</dbReference>
<dbReference type="SMART" id="SM00487">
    <property type="entry name" value="DEXDc"/>
    <property type="match status" value="1"/>
</dbReference>
<proteinExistence type="predicted"/>
<dbReference type="InterPro" id="IPR052511">
    <property type="entry name" value="ATP-dep_Helicase"/>
</dbReference>
<dbReference type="PANTHER" id="PTHR47962">
    <property type="entry name" value="ATP-DEPENDENT HELICASE LHR-RELATED-RELATED"/>
    <property type="match status" value="1"/>
</dbReference>
<dbReference type="Gene3D" id="3.40.50.300">
    <property type="entry name" value="P-loop containing nucleotide triphosphate hydrolases"/>
    <property type="match status" value="2"/>
</dbReference>
<evidence type="ECO:0000313" key="6">
    <source>
        <dbReference type="Proteomes" id="UP000770785"/>
    </source>
</evidence>
<dbReference type="RefSeq" id="WP_168040230.1">
    <property type="nucleotide sequence ID" value="NZ_JAATJH010000011.1"/>
</dbReference>
<evidence type="ECO:0000259" key="4">
    <source>
        <dbReference type="PROSITE" id="PS51194"/>
    </source>
</evidence>
<dbReference type="GO" id="GO:0016787">
    <property type="term" value="F:hydrolase activity"/>
    <property type="evidence" value="ECO:0007669"/>
    <property type="project" value="UniProtKB-KW"/>
</dbReference>
<dbReference type="SUPFAM" id="SSF52540">
    <property type="entry name" value="P-loop containing nucleoside triphosphate hydrolases"/>
    <property type="match status" value="1"/>
</dbReference>
<dbReference type="EC" id="3.6.4.-" evidence="5"/>
<dbReference type="Pfam" id="PF00271">
    <property type="entry name" value="Helicase_C"/>
    <property type="match status" value="1"/>
</dbReference>
<dbReference type="InterPro" id="IPR014001">
    <property type="entry name" value="Helicase_ATP-bd"/>
</dbReference>
<keyword evidence="2" id="KW-0067">ATP-binding</keyword>
<dbReference type="PROSITE" id="PS51192">
    <property type="entry name" value="HELICASE_ATP_BIND_1"/>
    <property type="match status" value="1"/>
</dbReference>
<dbReference type="Proteomes" id="UP000770785">
    <property type="component" value="Unassembled WGS sequence"/>
</dbReference>
<dbReference type="InterPro" id="IPR011545">
    <property type="entry name" value="DEAD/DEAH_box_helicase_dom"/>
</dbReference>
<reference evidence="5 6" key="1">
    <citation type="submission" date="2020-03" db="EMBL/GenBank/DDBJ databases">
        <title>Genomic Encyclopedia of Type Strains, Phase IV (KMG-IV): sequencing the most valuable type-strain genomes for metagenomic binning, comparative biology and taxonomic classification.</title>
        <authorList>
            <person name="Goeker M."/>
        </authorList>
    </citation>
    <scope>NUCLEOTIDE SEQUENCE [LARGE SCALE GENOMIC DNA]</scope>
    <source>
        <strain evidence="5 6">DSM 105096</strain>
    </source>
</reference>
<keyword evidence="1" id="KW-0547">Nucleotide-binding</keyword>
<dbReference type="Pfam" id="PF00270">
    <property type="entry name" value="DEAD"/>
    <property type="match status" value="1"/>
</dbReference>
<evidence type="ECO:0000256" key="1">
    <source>
        <dbReference type="ARBA" id="ARBA00022741"/>
    </source>
</evidence>
<protein>
    <submittedName>
        <fullName evidence="5">ATP-dependent Lhr-like helicase</fullName>
        <ecNumber evidence="5">3.6.4.-</ecNumber>
    </submittedName>
</protein>
<dbReference type="SMART" id="SM00490">
    <property type="entry name" value="HELICc"/>
    <property type="match status" value="1"/>
</dbReference>
<dbReference type="PROSITE" id="PS51194">
    <property type="entry name" value="HELICASE_CTER"/>
    <property type="match status" value="1"/>
</dbReference>
<feature type="domain" description="Helicase ATP-binding" evidence="3">
    <location>
        <begin position="45"/>
        <end position="229"/>
    </location>
</feature>
<evidence type="ECO:0000259" key="3">
    <source>
        <dbReference type="PROSITE" id="PS51192"/>
    </source>
</evidence>
<keyword evidence="6" id="KW-1185">Reference proteome</keyword>
<name>A0ABX0XGA3_9BACT</name>
<gene>
    <name evidence="5" type="ORF">GGR27_003858</name>
</gene>